<gene>
    <name evidence="2" type="ORF">BVJ53_00845</name>
</gene>
<name>A0A4Q1UHU6_9LACO</name>
<dbReference type="EMBL" id="MSSM01000001">
    <property type="protein sequence ID" value="RXT30787.1"/>
    <property type="molecule type" value="Genomic_DNA"/>
</dbReference>
<protein>
    <submittedName>
        <fullName evidence="2">N-acetylmannosamine kinase</fullName>
    </submittedName>
</protein>
<dbReference type="Proteomes" id="UP000290475">
    <property type="component" value="Unassembled WGS sequence"/>
</dbReference>
<dbReference type="InterPro" id="IPR000600">
    <property type="entry name" value="ROK"/>
</dbReference>
<accession>A0A4Q1UHU6</accession>
<dbReference type="InterPro" id="IPR043129">
    <property type="entry name" value="ATPase_NBD"/>
</dbReference>
<keyword evidence="2" id="KW-0418">Kinase</keyword>
<dbReference type="RefSeq" id="WP_129300727.1">
    <property type="nucleotide sequence ID" value="NZ_MSSM01000001.1"/>
</dbReference>
<dbReference type="PANTHER" id="PTHR18964">
    <property type="entry name" value="ROK (REPRESSOR, ORF, KINASE) FAMILY"/>
    <property type="match status" value="1"/>
</dbReference>
<sequence>MSLAVIDIGGTSIKFAGYTTATGLFAQTRVATPKTLAAFYHCLQQQVAALRQITELTGVAISSPGVVDQAAGVIRGASAVPYIHHFPIVTELSNRLHLPLTIENDANCAALAEAQLGAAADVRDAILLVLGTGVGGAVIINGQLHRGRHLMGGEFGYMLHGDEDTVSHLGTLVNTVARYNRQHGTQLDGKRLYELAQSGDSAASTAMQKMFHVLAVTIFNLQYSFDPDCFVISGGISQNPALLGDLEAALDEMMANTELTPIRPVIRIAKFRAEANLYGAAVHFYQQHQAGLIPLERT</sequence>
<evidence type="ECO:0000313" key="3">
    <source>
        <dbReference type="Proteomes" id="UP000290475"/>
    </source>
</evidence>
<dbReference type="SUPFAM" id="SSF53067">
    <property type="entry name" value="Actin-like ATPase domain"/>
    <property type="match status" value="1"/>
</dbReference>
<dbReference type="PANTHER" id="PTHR18964:SF170">
    <property type="entry name" value="SUGAR KINASE"/>
    <property type="match status" value="1"/>
</dbReference>
<comment type="similarity">
    <text evidence="1">Belongs to the ROK (NagC/XylR) family.</text>
</comment>
<dbReference type="AlphaFoldDB" id="A0A4Q1UHU6"/>
<evidence type="ECO:0000313" key="2">
    <source>
        <dbReference type="EMBL" id="RXT30787.1"/>
    </source>
</evidence>
<comment type="caution">
    <text evidence="2">The sequence shown here is derived from an EMBL/GenBank/DDBJ whole genome shotgun (WGS) entry which is preliminary data.</text>
</comment>
<dbReference type="Gene3D" id="3.30.420.40">
    <property type="match status" value="2"/>
</dbReference>
<dbReference type="GO" id="GO:0016301">
    <property type="term" value="F:kinase activity"/>
    <property type="evidence" value="ECO:0007669"/>
    <property type="project" value="UniProtKB-KW"/>
</dbReference>
<reference evidence="2 3" key="1">
    <citation type="submission" date="2017-01" db="EMBL/GenBank/DDBJ databases">
        <title>Lactobacillus chiayiensis sp. nov., a lactic acid bacterium isolated from compost.</title>
        <authorList>
            <person name="Huang C.-H."/>
        </authorList>
    </citation>
    <scope>NUCLEOTIDE SEQUENCE [LARGE SCALE GENOMIC DNA]</scope>
    <source>
        <strain evidence="3">chh01</strain>
    </source>
</reference>
<organism evidence="2 3">
    <name type="scientific">Lacticaseibacillus chiayiensis</name>
    <dbReference type="NCBI Taxonomy" id="2100821"/>
    <lineage>
        <taxon>Bacteria</taxon>
        <taxon>Bacillati</taxon>
        <taxon>Bacillota</taxon>
        <taxon>Bacilli</taxon>
        <taxon>Lactobacillales</taxon>
        <taxon>Lactobacillaceae</taxon>
        <taxon>Lacticaseibacillus</taxon>
    </lineage>
</organism>
<proteinExistence type="inferred from homology"/>
<dbReference type="Pfam" id="PF00480">
    <property type="entry name" value="ROK"/>
    <property type="match status" value="1"/>
</dbReference>
<keyword evidence="2" id="KW-0808">Transferase</keyword>
<evidence type="ECO:0000256" key="1">
    <source>
        <dbReference type="ARBA" id="ARBA00006479"/>
    </source>
</evidence>
<dbReference type="CDD" id="cd24152">
    <property type="entry name" value="ASKHA_NBD_ROK-like"/>
    <property type="match status" value="1"/>
</dbReference>